<dbReference type="AlphaFoldDB" id="A0A511RJE9"/>
<protein>
    <submittedName>
        <fullName evidence="1">Uncharacterized protein</fullName>
    </submittedName>
</protein>
<gene>
    <name evidence="1" type="ORF">ODE01S_12130</name>
</gene>
<dbReference type="OrthoDB" id="32486at2"/>
<name>A0A511RJE9_9DEIN</name>
<evidence type="ECO:0000313" key="2">
    <source>
        <dbReference type="Proteomes" id="UP000321827"/>
    </source>
</evidence>
<comment type="caution">
    <text evidence="1">The sequence shown here is derived from an EMBL/GenBank/DDBJ whole genome shotgun (WGS) entry which is preliminary data.</text>
</comment>
<dbReference type="RefSeq" id="WP_147146905.1">
    <property type="nucleotide sequence ID" value="NZ_BJXN01000007.1"/>
</dbReference>
<dbReference type="EMBL" id="BJXN01000007">
    <property type="protein sequence ID" value="GEM89779.1"/>
    <property type="molecule type" value="Genomic_DNA"/>
</dbReference>
<proteinExistence type="predicted"/>
<evidence type="ECO:0000313" key="1">
    <source>
        <dbReference type="EMBL" id="GEM89779.1"/>
    </source>
</evidence>
<accession>A0A511RJE9</accession>
<organism evidence="1 2">
    <name type="scientific">Oceanithermus desulfurans NBRC 100063</name>
    <dbReference type="NCBI Taxonomy" id="1227550"/>
    <lineage>
        <taxon>Bacteria</taxon>
        <taxon>Thermotogati</taxon>
        <taxon>Deinococcota</taxon>
        <taxon>Deinococci</taxon>
        <taxon>Thermales</taxon>
        <taxon>Thermaceae</taxon>
        <taxon>Oceanithermus</taxon>
    </lineage>
</organism>
<sequence length="120" mass="13264">MKGSLRATGRLLVVDLEEVRRLVTESGPRLARYVAVVRSEEVRACTRAGTNRFGPLLLRHGLPPGETVVYTTTDDTLDFEIEGRTVRVGGVAIYPEGPPAWVETPYYVWVEGTDDEEGTT</sequence>
<reference evidence="1 2" key="1">
    <citation type="submission" date="2019-07" db="EMBL/GenBank/DDBJ databases">
        <title>Whole genome shotgun sequence of Oceanithermus desulfurans NBRC 100063.</title>
        <authorList>
            <person name="Hosoyama A."/>
            <person name="Uohara A."/>
            <person name="Ohji S."/>
            <person name="Ichikawa N."/>
        </authorList>
    </citation>
    <scope>NUCLEOTIDE SEQUENCE [LARGE SCALE GENOMIC DNA]</scope>
    <source>
        <strain evidence="1 2">NBRC 100063</strain>
    </source>
</reference>
<dbReference type="Proteomes" id="UP000321827">
    <property type="component" value="Unassembled WGS sequence"/>
</dbReference>